<evidence type="ECO:0000313" key="5">
    <source>
        <dbReference type="Proteomes" id="UP000246352"/>
    </source>
</evidence>
<comment type="caution">
    <text evidence="4">The sequence shown here is derived from an EMBL/GenBank/DDBJ whole genome shotgun (WGS) entry which is preliminary data.</text>
</comment>
<keyword evidence="1" id="KW-0808">Transferase</keyword>
<protein>
    <submittedName>
        <fullName evidence="4">Ribosomal protein S18 acetylase RimI-like enzyme</fullName>
    </submittedName>
</protein>
<evidence type="ECO:0000313" key="4">
    <source>
        <dbReference type="EMBL" id="PWW03511.1"/>
    </source>
</evidence>
<sequence>MFFVRSASVRDVAAVREVLVAGWRATYVSLYGPDKVEEMIAEWHSPEAIAANMGRPDGEYLVADDGKRIGGVAFATMSRAAGEGAAADTTVKLHQLYVHPDLTGQGIGRDLFAEIETCFPDASRLRLEVDPSNARAIGFYTAHGMAEAGRTSDCGGAGSNIPAVVMEKLLGV</sequence>
<accession>A0A317PPR6</accession>
<dbReference type="EMBL" id="QGTR01000001">
    <property type="protein sequence ID" value="PWW03511.1"/>
    <property type="molecule type" value="Genomic_DNA"/>
</dbReference>
<dbReference type="RefSeq" id="WP_110030067.1">
    <property type="nucleotide sequence ID" value="NZ_QGTR01000001.1"/>
</dbReference>
<keyword evidence="4" id="KW-0689">Ribosomal protein</keyword>
<dbReference type="InterPro" id="IPR000182">
    <property type="entry name" value="GNAT_dom"/>
</dbReference>
<dbReference type="GO" id="GO:0016747">
    <property type="term" value="F:acyltransferase activity, transferring groups other than amino-acyl groups"/>
    <property type="evidence" value="ECO:0007669"/>
    <property type="project" value="InterPro"/>
</dbReference>
<name>A0A317PPR6_9HYPH</name>
<reference evidence="4 5" key="1">
    <citation type="submission" date="2018-05" db="EMBL/GenBank/DDBJ databases">
        <title>Genomic Encyclopedia of Type Strains, Phase IV (KMG-IV): sequencing the most valuable type-strain genomes for metagenomic binning, comparative biology and taxonomic classification.</title>
        <authorList>
            <person name="Goeker M."/>
        </authorList>
    </citation>
    <scope>NUCLEOTIDE SEQUENCE [LARGE SCALE GENOMIC DNA]</scope>
    <source>
        <strain evidence="4 5">DSM 16791</strain>
    </source>
</reference>
<keyword evidence="5" id="KW-1185">Reference proteome</keyword>
<dbReference type="InterPro" id="IPR050832">
    <property type="entry name" value="Bact_Acetyltransf"/>
</dbReference>
<evidence type="ECO:0000256" key="1">
    <source>
        <dbReference type="ARBA" id="ARBA00022679"/>
    </source>
</evidence>
<dbReference type="AlphaFoldDB" id="A0A317PPR6"/>
<dbReference type="CDD" id="cd04301">
    <property type="entry name" value="NAT_SF"/>
    <property type="match status" value="1"/>
</dbReference>
<dbReference type="SUPFAM" id="SSF55729">
    <property type="entry name" value="Acyl-CoA N-acyltransferases (Nat)"/>
    <property type="match status" value="1"/>
</dbReference>
<dbReference type="OrthoDB" id="7925327at2"/>
<organism evidence="4 5">
    <name type="scientific">Hoeflea marina</name>
    <dbReference type="NCBI Taxonomy" id="274592"/>
    <lineage>
        <taxon>Bacteria</taxon>
        <taxon>Pseudomonadati</taxon>
        <taxon>Pseudomonadota</taxon>
        <taxon>Alphaproteobacteria</taxon>
        <taxon>Hyphomicrobiales</taxon>
        <taxon>Rhizobiaceae</taxon>
        <taxon>Hoeflea</taxon>
    </lineage>
</organism>
<evidence type="ECO:0000256" key="2">
    <source>
        <dbReference type="ARBA" id="ARBA00023315"/>
    </source>
</evidence>
<gene>
    <name evidence="4" type="ORF">DFR52_101192</name>
</gene>
<keyword evidence="2" id="KW-0012">Acyltransferase</keyword>
<dbReference type="Proteomes" id="UP000246352">
    <property type="component" value="Unassembled WGS sequence"/>
</dbReference>
<feature type="domain" description="N-acetyltransferase" evidence="3">
    <location>
        <begin position="2"/>
        <end position="171"/>
    </location>
</feature>
<dbReference type="Gene3D" id="3.40.630.30">
    <property type="match status" value="1"/>
</dbReference>
<dbReference type="GO" id="GO:0005840">
    <property type="term" value="C:ribosome"/>
    <property type="evidence" value="ECO:0007669"/>
    <property type="project" value="UniProtKB-KW"/>
</dbReference>
<dbReference type="Pfam" id="PF00583">
    <property type="entry name" value="Acetyltransf_1"/>
    <property type="match status" value="1"/>
</dbReference>
<dbReference type="InterPro" id="IPR016181">
    <property type="entry name" value="Acyl_CoA_acyltransferase"/>
</dbReference>
<evidence type="ECO:0000259" key="3">
    <source>
        <dbReference type="PROSITE" id="PS51186"/>
    </source>
</evidence>
<keyword evidence="4" id="KW-0687">Ribonucleoprotein</keyword>
<dbReference type="PROSITE" id="PS51186">
    <property type="entry name" value="GNAT"/>
    <property type="match status" value="1"/>
</dbReference>
<proteinExistence type="predicted"/>
<dbReference type="PANTHER" id="PTHR43877">
    <property type="entry name" value="AMINOALKYLPHOSPHONATE N-ACETYLTRANSFERASE-RELATED-RELATED"/>
    <property type="match status" value="1"/>
</dbReference>